<protein>
    <submittedName>
        <fullName evidence="1">Uncharacterized protein</fullName>
    </submittedName>
</protein>
<dbReference type="GeneID" id="87825517"/>
<organism evidence="1 2">
    <name type="scientific">Parathielavia appendiculata</name>
    <dbReference type="NCBI Taxonomy" id="2587402"/>
    <lineage>
        <taxon>Eukaryota</taxon>
        <taxon>Fungi</taxon>
        <taxon>Dikarya</taxon>
        <taxon>Ascomycota</taxon>
        <taxon>Pezizomycotina</taxon>
        <taxon>Sordariomycetes</taxon>
        <taxon>Sordariomycetidae</taxon>
        <taxon>Sordariales</taxon>
        <taxon>Chaetomiaceae</taxon>
        <taxon>Parathielavia</taxon>
    </lineage>
</organism>
<sequence>MANDADDIASAVMEEFRKLPAKRKPAVRDNGLREWVPLSGIVVKGTFDVHPARFGKIPEADLYS</sequence>
<dbReference type="RefSeq" id="XP_062649093.1">
    <property type="nucleotide sequence ID" value="XM_062788747.1"/>
</dbReference>
<reference evidence="1" key="2">
    <citation type="submission" date="2023-05" db="EMBL/GenBank/DDBJ databases">
        <authorList>
            <consortium name="Lawrence Berkeley National Laboratory"/>
            <person name="Steindorff A."/>
            <person name="Hensen N."/>
            <person name="Bonometti L."/>
            <person name="Westerberg I."/>
            <person name="Brannstrom I.O."/>
            <person name="Guillou S."/>
            <person name="Cros-Aarteil S."/>
            <person name="Calhoun S."/>
            <person name="Haridas S."/>
            <person name="Kuo A."/>
            <person name="Mondo S."/>
            <person name="Pangilinan J."/>
            <person name="Riley R."/>
            <person name="Labutti K."/>
            <person name="Andreopoulos B."/>
            <person name="Lipzen A."/>
            <person name="Chen C."/>
            <person name="Yanf M."/>
            <person name="Daum C."/>
            <person name="Ng V."/>
            <person name="Clum A."/>
            <person name="Ohm R."/>
            <person name="Martin F."/>
            <person name="Silar P."/>
            <person name="Natvig D."/>
            <person name="Lalanne C."/>
            <person name="Gautier V."/>
            <person name="Ament-Velasquez S.L."/>
            <person name="Kruys A."/>
            <person name="Hutchinson M.I."/>
            <person name="Powell A.J."/>
            <person name="Barry K."/>
            <person name="Miller A.N."/>
            <person name="Grigoriev I.V."/>
            <person name="Debuchy R."/>
            <person name="Gladieux P."/>
            <person name="Thoren M.H."/>
            <person name="Johannesson H."/>
        </authorList>
    </citation>
    <scope>NUCLEOTIDE SEQUENCE</scope>
    <source>
        <strain evidence="1">CBS 731.68</strain>
    </source>
</reference>
<dbReference type="GO" id="GO:0002100">
    <property type="term" value="P:tRNA wobble adenosine to inosine editing"/>
    <property type="evidence" value="ECO:0007669"/>
    <property type="project" value="InterPro"/>
</dbReference>
<accession>A0AAN6U2T7</accession>
<gene>
    <name evidence="1" type="ORF">N657DRAFT_570554</name>
</gene>
<keyword evidence="2" id="KW-1185">Reference proteome</keyword>
<name>A0AAN6U2T7_9PEZI</name>
<dbReference type="InterPro" id="IPR042935">
    <property type="entry name" value="Tad1"/>
</dbReference>
<dbReference type="PANTHER" id="PTHR47803:SF1">
    <property type="entry name" value="TRNA-SPECIFIC ADENOSINE DEAMINASE 1"/>
    <property type="match status" value="1"/>
</dbReference>
<dbReference type="PANTHER" id="PTHR47803">
    <property type="entry name" value="TRNA-SPECIFIC ADENOSINE DEAMINASE 1"/>
    <property type="match status" value="1"/>
</dbReference>
<evidence type="ECO:0000313" key="1">
    <source>
        <dbReference type="EMBL" id="KAK4125322.1"/>
    </source>
</evidence>
<dbReference type="EMBL" id="MU853226">
    <property type="protein sequence ID" value="KAK4125322.1"/>
    <property type="molecule type" value="Genomic_DNA"/>
</dbReference>
<comment type="caution">
    <text evidence="1">The sequence shown here is derived from an EMBL/GenBank/DDBJ whole genome shotgun (WGS) entry which is preliminary data.</text>
</comment>
<dbReference type="GO" id="GO:0043829">
    <property type="term" value="F:tRNA-specific adenosine-37 deaminase activity"/>
    <property type="evidence" value="ECO:0007669"/>
    <property type="project" value="TreeGrafter"/>
</dbReference>
<dbReference type="AlphaFoldDB" id="A0AAN6U2T7"/>
<dbReference type="Proteomes" id="UP001302602">
    <property type="component" value="Unassembled WGS sequence"/>
</dbReference>
<proteinExistence type="predicted"/>
<reference evidence="1" key="1">
    <citation type="journal article" date="2023" name="Mol. Phylogenet. Evol.">
        <title>Genome-scale phylogeny and comparative genomics of the fungal order Sordariales.</title>
        <authorList>
            <person name="Hensen N."/>
            <person name="Bonometti L."/>
            <person name="Westerberg I."/>
            <person name="Brannstrom I.O."/>
            <person name="Guillou S."/>
            <person name="Cros-Aarteil S."/>
            <person name="Calhoun S."/>
            <person name="Haridas S."/>
            <person name="Kuo A."/>
            <person name="Mondo S."/>
            <person name="Pangilinan J."/>
            <person name="Riley R."/>
            <person name="LaButti K."/>
            <person name="Andreopoulos B."/>
            <person name="Lipzen A."/>
            <person name="Chen C."/>
            <person name="Yan M."/>
            <person name="Daum C."/>
            <person name="Ng V."/>
            <person name="Clum A."/>
            <person name="Steindorff A."/>
            <person name="Ohm R.A."/>
            <person name="Martin F."/>
            <person name="Silar P."/>
            <person name="Natvig D.O."/>
            <person name="Lalanne C."/>
            <person name="Gautier V."/>
            <person name="Ament-Velasquez S.L."/>
            <person name="Kruys A."/>
            <person name="Hutchinson M.I."/>
            <person name="Powell A.J."/>
            <person name="Barry K."/>
            <person name="Miller A.N."/>
            <person name="Grigoriev I.V."/>
            <person name="Debuchy R."/>
            <person name="Gladieux P."/>
            <person name="Hiltunen Thoren M."/>
            <person name="Johannesson H."/>
        </authorList>
    </citation>
    <scope>NUCLEOTIDE SEQUENCE</scope>
    <source>
        <strain evidence="1">CBS 731.68</strain>
    </source>
</reference>
<evidence type="ECO:0000313" key="2">
    <source>
        <dbReference type="Proteomes" id="UP001302602"/>
    </source>
</evidence>